<proteinExistence type="predicted"/>
<name>A0ABP2UF97_ACICA</name>
<dbReference type="InterPro" id="IPR006119">
    <property type="entry name" value="Resolv_N"/>
</dbReference>
<dbReference type="EMBL" id="APQI01000004">
    <property type="protein sequence ID" value="ENV99053.1"/>
    <property type="molecule type" value="Genomic_DNA"/>
</dbReference>
<dbReference type="Proteomes" id="UP000013024">
    <property type="component" value="Unassembled WGS sequence"/>
</dbReference>
<dbReference type="Pfam" id="PF00239">
    <property type="entry name" value="Resolvase"/>
    <property type="match status" value="1"/>
</dbReference>
<dbReference type="RefSeq" id="WP_004642761.1">
    <property type="nucleotide sequence ID" value="NZ_KB849780.1"/>
</dbReference>
<evidence type="ECO:0000313" key="2">
    <source>
        <dbReference type="EMBL" id="ENV99053.1"/>
    </source>
</evidence>
<keyword evidence="3" id="KW-1185">Reference proteome</keyword>
<protein>
    <recommendedName>
        <fullName evidence="1">Resolvase/invertase-type recombinase catalytic domain-containing protein</fullName>
    </recommendedName>
</protein>
<dbReference type="Pfam" id="PF02796">
    <property type="entry name" value="HTH_7"/>
    <property type="match status" value="1"/>
</dbReference>
<accession>A0ABP2UF97</accession>
<reference evidence="2 3" key="1">
    <citation type="submission" date="2013-02" db="EMBL/GenBank/DDBJ databases">
        <title>The Genome Sequence of Acinetobacter calcoaceticus CIP 81.8.</title>
        <authorList>
            <consortium name="The Broad Institute Genome Sequencing Platform"/>
            <consortium name="The Broad Institute Genome Sequencing Center for Infectious Disease"/>
            <person name="Cerqueira G."/>
            <person name="Feldgarden M."/>
            <person name="Courvalin P."/>
            <person name="Perichon B."/>
            <person name="Grillot-Courvalin C."/>
            <person name="Clermont D."/>
            <person name="Rocha E."/>
            <person name="Yoon E.-J."/>
            <person name="Nemec A."/>
            <person name="Walker B."/>
            <person name="Young S.K."/>
            <person name="Zeng Q."/>
            <person name="Gargeya S."/>
            <person name="Fitzgerald M."/>
            <person name="Haas B."/>
            <person name="Abouelleil A."/>
            <person name="Alvarado L."/>
            <person name="Arachchi H.M."/>
            <person name="Berlin A.M."/>
            <person name="Chapman S.B."/>
            <person name="Dewar J."/>
            <person name="Goldberg J."/>
            <person name="Griggs A."/>
            <person name="Gujja S."/>
            <person name="Hansen M."/>
            <person name="Howarth C."/>
            <person name="Imamovic A."/>
            <person name="Larimer J."/>
            <person name="McCowan C."/>
            <person name="Murphy C."/>
            <person name="Neiman D."/>
            <person name="Pearson M."/>
            <person name="Priest M."/>
            <person name="Roberts A."/>
            <person name="Saif S."/>
            <person name="Shea T."/>
            <person name="Sisk P."/>
            <person name="Sykes S."/>
            <person name="Wortman J."/>
            <person name="Nusbaum C."/>
            <person name="Birren B."/>
        </authorList>
    </citation>
    <scope>NUCLEOTIDE SEQUENCE [LARGE SCALE GENOMIC DNA]</scope>
    <source>
        <strain evidence="2 3">CIP 81.8</strain>
    </source>
</reference>
<dbReference type="Gene3D" id="1.10.10.60">
    <property type="entry name" value="Homeodomain-like"/>
    <property type="match status" value="1"/>
</dbReference>
<dbReference type="SUPFAM" id="SSF53041">
    <property type="entry name" value="Resolvase-like"/>
    <property type="match status" value="1"/>
</dbReference>
<comment type="caution">
    <text evidence="2">The sequence shown here is derived from an EMBL/GenBank/DDBJ whole genome shotgun (WGS) entry which is preliminary data.</text>
</comment>
<feature type="domain" description="Resolvase/invertase-type recombinase catalytic" evidence="1">
    <location>
        <begin position="2"/>
        <end position="145"/>
    </location>
</feature>
<dbReference type="PROSITE" id="PS51736">
    <property type="entry name" value="RECOMBINASES_3"/>
    <property type="match status" value="1"/>
</dbReference>
<evidence type="ECO:0000313" key="3">
    <source>
        <dbReference type="Proteomes" id="UP000013024"/>
    </source>
</evidence>
<gene>
    <name evidence="2" type="ORF">F936_02136</name>
</gene>
<evidence type="ECO:0000259" key="1">
    <source>
        <dbReference type="PROSITE" id="PS51736"/>
    </source>
</evidence>
<dbReference type="Gene3D" id="3.40.50.1390">
    <property type="entry name" value="Resolvase, N-terminal catalytic domain"/>
    <property type="match status" value="1"/>
</dbReference>
<dbReference type="InterPro" id="IPR036162">
    <property type="entry name" value="Resolvase-like_N_sf"/>
</dbReference>
<dbReference type="GeneID" id="92919497"/>
<organism evidence="2 3">
    <name type="scientific">Acinetobacter calcoaceticus DSM 30006 = CIP 81.8</name>
    <dbReference type="NCBI Taxonomy" id="981331"/>
    <lineage>
        <taxon>Bacteria</taxon>
        <taxon>Pseudomonadati</taxon>
        <taxon>Pseudomonadota</taxon>
        <taxon>Gammaproteobacteria</taxon>
        <taxon>Moraxellales</taxon>
        <taxon>Moraxellaceae</taxon>
        <taxon>Acinetobacter</taxon>
        <taxon>Acinetobacter calcoaceticus/baumannii complex</taxon>
    </lineage>
</organism>
<sequence>MRTYAYIRVDPYDNIDKVNYISIFKDYGYNIQKNRLVVEEVLVSKSICYRNIFMNLINYSLEQEDSLVIKSLDCLGNSFDEIYNTLKEIDEKRIKLICLDYSKSEINGELKVFFIHFLSMCKEFEKKFSLSNNIDIKNTKKVGRPEILNEKQKAKVIEMYKKGHTVYGLAKNFSVTRTVIQRILDKTKGVD</sequence>
<dbReference type="InterPro" id="IPR006120">
    <property type="entry name" value="Resolvase_HTH_dom"/>
</dbReference>